<proteinExistence type="predicted"/>
<gene>
    <name evidence="2" type="ORF">PENTCL1PPCAC_28068</name>
</gene>
<dbReference type="InterPro" id="IPR009030">
    <property type="entry name" value="Growth_fac_rcpt_cys_sf"/>
</dbReference>
<feature type="domain" description="EB" evidence="1">
    <location>
        <begin position="148"/>
        <end position="196"/>
    </location>
</feature>
<organism evidence="2 3">
    <name type="scientific">Pristionchus entomophagus</name>
    <dbReference type="NCBI Taxonomy" id="358040"/>
    <lineage>
        <taxon>Eukaryota</taxon>
        <taxon>Metazoa</taxon>
        <taxon>Ecdysozoa</taxon>
        <taxon>Nematoda</taxon>
        <taxon>Chromadorea</taxon>
        <taxon>Rhabditida</taxon>
        <taxon>Rhabditina</taxon>
        <taxon>Diplogasteromorpha</taxon>
        <taxon>Diplogasteroidea</taxon>
        <taxon>Neodiplogasteridae</taxon>
        <taxon>Pristionchus</taxon>
    </lineage>
</organism>
<evidence type="ECO:0000313" key="2">
    <source>
        <dbReference type="EMBL" id="GMT05894.1"/>
    </source>
</evidence>
<dbReference type="Proteomes" id="UP001432027">
    <property type="component" value="Unassembled WGS sequence"/>
</dbReference>
<dbReference type="AlphaFoldDB" id="A0AAV5UHP1"/>
<sequence>SILEVCPPFLVPLPALSLLSLLSLSIHEMVVRSVLLLAAASALSGTFDVPCTVKLIGNQCLFDEECYGMNTVCRMVQDSKDGVVRGRCSCPTNFEEFDIDEHTTICRLAPSNIGDSCQRDCKPPLLCRDGKCECWGGSIVDGKCHVPCPPGQQLYGVECQRVAHFSQPCEKDAQCVDPFNSCISGTCQCSPGTTRDLMRGFCFAVCPDGMHPKQTCRRLFINDVDMLENAANSDSCPLGYRCVTYGSPYVGHCCRLRCPYGEPDLSQSCDAGATADSKCRPLTHYCYTVSEPGWKSSLCCPRPCRDPTPLYINGQCLSIARREDPCQIDQQCEGGIAMQCVLGVCQCKLGFKPNDNDRFPTCERACDGMEISSGDQCLPKVGLHDRCFLSKQCPPFSECRYGTCQCLCGYKLAKNNILGSGAACQNPDDPLSLNSILDGLTGVFKNSQQQRNKRGDFLALFNVDPEPVSTQRDVNLIG</sequence>
<name>A0AAV5UHP1_9BILA</name>
<evidence type="ECO:0000313" key="3">
    <source>
        <dbReference type="Proteomes" id="UP001432027"/>
    </source>
</evidence>
<dbReference type="InterPro" id="IPR006149">
    <property type="entry name" value="EB_dom"/>
</dbReference>
<dbReference type="PANTHER" id="PTHR37157:SF4">
    <property type="entry name" value="EB DOMAIN-CONTAINING PROTEIN"/>
    <property type="match status" value="1"/>
</dbReference>
<protein>
    <recommendedName>
        <fullName evidence="1">EB domain-containing protein</fullName>
    </recommendedName>
</protein>
<dbReference type="EMBL" id="BTSX01000006">
    <property type="protein sequence ID" value="GMT05894.1"/>
    <property type="molecule type" value="Genomic_DNA"/>
</dbReference>
<feature type="domain" description="EB" evidence="1">
    <location>
        <begin position="366"/>
        <end position="413"/>
    </location>
</feature>
<reference evidence="2" key="1">
    <citation type="submission" date="2023-10" db="EMBL/GenBank/DDBJ databases">
        <title>Genome assembly of Pristionchus species.</title>
        <authorList>
            <person name="Yoshida K."/>
            <person name="Sommer R.J."/>
        </authorList>
    </citation>
    <scope>NUCLEOTIDE SEQUENCE</scope>
    <source>
        <strain evidence="2">RS0144</strain>
    </source>
</reference>
<comment type="caution">
    <text evidence="2">The sequence shown here is derived from an EMBL/GenBank/DDBJ whole genome shotgun (WGS) entry which is preliminary data.</text>
</comment>
<dbReference type="SUPFAM" id="SSF57184">
    <property type="entry name" value="Growth factor receptor domain"/>
    <property type="match status" value="1"/>
</dbReference>
<evidence type="ECO:0000259" key="1">
    <source>
        <dbReference type="Pfam" id="PF01683"/>
    </source>
</evidence>
<feature type="domain" description="EB" evidence="1">
    <location>
        <begin position="307"/>
        <end position="355"/>
    </location>
</feature>
<feature type="non-terminal residue" evidence="2">
    <location>
        <position position="1"/>
    </location>
</feature>
<dbReference type="Pfam" id="PF01683">
    <property type="entry name" value="EB"/>
    <property type="match status" value="3"/>
</dbReference>
<dbReference type="PANTHER" id="PTHR37157">
    <property type="entry name" value="PRION-LIKE-(Q/N-RICH) DOMAIN-BEARING PROTEIN 25"/>
    <property type="match status" value="1"/>
</dbReference>
<accession>A0AAV5UHP1</accession>
<keyword evidence="3" id="KW-1185">Reference proteome</keyword>